<reference evidence="1 2" key="2">
    <citation type="journal article" date="2017" name="Nature">
        <title>The Apostasia genome and the evolution of orchids.</title>
        <authorList>
            <person name="Zhang G.Q."/>
            <person name="Liu K.W."/>
            <person name="Li Z."/>
            <person name="Lohaus R."/>
            <person name="Hsiao Y.Y."/>
            <person name="Niu S.C."/>
            <person name="Wang J.Y."/>
            <person name="Lin Y.C."/>
            <person name="Xu Q."/>
            <person name="Chen L.J."/>
            <person name="Yoshida K."/>
            <person name="Fujiwara S."/>
            <person name="Wang Z.W."/>
            <person name="Zhang Y.Q."/>
            <person name="Mitsuda N."/>
            <person name="Wang M."/>
            <person name="Liu G.H."/>
            <person name="Pecoraro L."/>
            <person name="Huang H.X."/>
            <person name="Xiao X.J."/>
            <person name="Lin M."/>
            <person name="Wu X.Y."/>
            <person name="Wu W.L."/>
            <person name="Chen Y.Y."/>
            <person name="Chang S.B."/>
            <person name="Sakamoto S."/>
            <person name="Ohme-Takagi M."/>
            <person name="Yagi M."/>
            <person name="Zeng S.J."/>
            <person name="Shen C.Y."/>
            <person name="Yeh C.M."/>
            <person name="Luo Y.B."/>
            <person name="Tsai W.C."/>
            <person name="Van de Peer Y."/>
            <person name="Liu Z.J."/>
        </authorList>
    </citation>
    <scope>NUCLEOTIDE SEQUENCE [LARGE SCALE GENOMIC DNA]</scope>
    <source>
        <tissue evidence="1">The whole plant</tissue>
    </source>
</reference>
<accession>A0A2I0XAI4</accession>
<protein>
    <submittedName>
        <fullName evidence="1">Uncharacterized protein</fullName>
    </submittedName>
</protein>
<gene>
    <name evidence="1" type="ORF">MA16_Dca019547</name>
</gene>
<keyword evidence="2" id="KW-1185">Reference proteome</keyword>
<dbReference type="Proteomes" id="UP000233837">
    <property type="component" value="Unassembled WGS sequence"/>
</dbReference>
<dbReference type="AlphaFoldDB" id="A0A2I0XAI4"/>
<evidence type="ECO:0000313" key="2">
    <source>
        <dbReference type="Proteomes" id="UP000233837"/>
    </source>
</evidence>
<sequence length="56" mass="6846">MKKKVRKKNIKIAKGRIVNGTKNKSTTYKQRLIKKIIDPKRVIVRRKNYNRHNWKE</sequence>
<dbReference type="EMBL" id="KZ502020">
    <property type="protein sequence ID" value="PKU84910.1"/>
    <property type="molecule type" value="Genomic_DNA"/>
</dbReference>
<reference evidence="1 2" key="1">
    <citation type="journal article" date="2016" name="Sci. Rep.">
        <title>The Dendrobium catenatum Lindl. genome sequence provides insights into polysaccharide synthase, floral development and adaptive evolution.</title>
        <authorList>
            <person name="Zhang G.Q."/>
            <person name="Xu Q."/>
            <person name="Bian C."/>
            <person name="Tsai W.C."/>
            <person name="Yeh C.M."/>
            <person name="Liu K.W."/>
            <person name="Yoshida K."/>
            <person name="Zhang L.S."/>
            <person name="Chang S.B."/>
            <person name="Chen F."/>
            <person name="Shi Y."/>
            <person name="Su Y.Y."/>
            <person name="Zhang Y.Q."/>
            <person name="Chen L.J."/>
            <person name="Yin Y."/>
            <person name="Lin M."/>
            <person name="Huang H."/>
            <person name="Deng H."/>
            <person name="Wang Z.W."/>
            <person name="Zhu S.L."/>
            <person name="Zhao X."/>
            <person name="Deng C."/>
            <person name="Niu S.C."/>
            <person name="Huang J."/>
            <person name="Wang M."/>
            <person name="Liu G.H."/>
            <person name="Yang H.J."/>
            <person name="Xiao X.J."/>
            <person name="Hsiao Y.Y."/>
            <person name="Wu W.L."/>
            <person name="Chen Y.Y."/>
            <person name="Mitsuda N."/>
            <person name="Ohme-Takagi M."/>
            <person name="Luo Y.B."/>
            <person name="Van de Peer Y."/>
            <person name="Liu Z.J."/>
        </authorList>
    </citation>
    <scope>NUCLEOTIDE SEQUENCE [LARGE SCALE GENOMIC DNA]</scope>
    <source>
        <tissue evidence="1">The whole plant</tissue>
    </source>
</reference>
<name>A0A2I0XAI4_9ASPA</name>
<evidence type="ECO:0000313" key="1">
    <source>
        <dbReference type="EMBL" id="PKU84910.1"/>
    </source>
</evidence>
<organism evidence="1 2">
    <name type="scientific">Dendrobium catenatum</name>
    <dbReference type="NCBI Taxonomy" id="906689"/>
    <lineage>
        <taxon>Eukaryota</taxon>
        <taxon>Viridiplantae</taxon>
        <taxon>Streptophyta</taxon>
        <taxon>Embryophyta</taxon>
        <taxon>Tracheophyta</taxon>
        <taxon>Spermatophyta</taxon>
        <taxon>Magnoliopsida</taxon>
        <taxon>Liliopsida</taxon>
        <taxon>Asparagales</taxon>
        <taxon>Orchidaceae</taxon>
        <taxon>Epidendroideae</taxon>
        <taxon>Malaxideae</taxon>
        <taxon>Dendrobiinae</taxon>
        <taxon>Dendrobium</taxon>
    </lineage>
</organism>
<proteinExistence type="predicted"/>